<dbReference type="EMBL" id="VMBF01000006">
    <property type="protein sequence ID" value="TSJ75321.1"/>
    <property type="molecule type" value="Genomic_DNA"/>
</dbReference>
<evidence type="ECO:0000313" key="4">
    <source>
        <dbReference type="Proteomes" id="UP000315145"/>
    </source>
</evidence>
<dbReference type="OrthoDB" id="1048788at2"/>
<evidence type="ECO:0000313" key="2">
    <source>
        <dbReference type="EMBL" id="KAA5824548.1"/>
    </source>
</evidence>
<evidence type="ECO:0000256" key="1">
    <source>
        <dbReference type="SAM" id="Phobius"/>
    </source>
</evidence>
<dbReference type="Pfam" id="PF12725">
    <property type="entry name" value="DUF3810"/>
    <property type="match status" value="1"/>
</dbReference>
<evidence type="ECO:0000313" key="3">
    <source>
        <dbReference type="EMBL" id="TSJ75321.1"/>
    </source>
</evidence>
<feature type="transmembrane region" description="Helical" evidence="1">
    <location>
        <begin position="86"/>
        <end position="108"/>
    </location>
</feature>
<keyword evidence="1" id="KW-0472">Membrane</keyword>
<keyword evidence="1" id="KW-1133">Transmembrane helix</keyword>
<name>A0A5M7B8B7_9FLAO</name>
<dbReference type="RefSeq" id="WP_144116582.1">
    <property type="nucleotide sequence ID" value="NZ_JACHGE010000009.1"/>
</dbReference>
<proteinExistence type="predicted"/>
<dbReference type="AlphaFoldDB" id="A0A5M7B8B7"/>
<evidence type="ECO:0000313" key="5">
    <source>
        <dbReference type="Proteomes" id="UP000322315"/>
    </source>
</evidence>
<keyword evidence="4" id="KW-1185">Reference proteome</keyword>
<feature type="transmembrane region" description="Helical" evidence="1">
    <location>
        <begin position="52"/>
        <end position="74"/>
    </location>
</feature>
<protein>
    <submittedName>
        <fullName evidence="3">DUF3810 domain-containing protein</fullName>
    </submittedName>
    <submittedName>
        <fullName evidence="2">DUF3810 family protein</fullName>
    </submittedName>
</protein>
<dbReference type="Proteomes" id="UP000322315">
    <property type="component" value="Unassembled WGS sequence"/>
</dbReference>
<dbReference type="InterPro" id="IPR024294">
    <property type="entry name" value="DUF3810"/>
</dbReference>
<reference evidence="2 5" key="1">
    <citation type="journal article" date="2015" name="Int. J. Syst. Evol. Microbiol.">
        <title>Algibacter amylolyticus sp. nov., isolated from intertidal sediment.</title>
        <authorList>
            <person name="Zhang D.C."/>
            <person name="Wu J."/>
            <person name="Neuner K."/>
            <person name="Yao J."/>
            <person name="Margesin R."/>
        </authorList>
    </citation>
    <scope>NUCLEOTIDE SEQUENCE [LARGE SCALE GENOMIC DNA]</scope>
    <source>
        <strain evidence="2 5">RU-4-M-4</strain>
    </source>
</reference>
<reference evidence="3 4" key="2">
    <citation type="submission" date="2019-07" db="EMBL/GenBank/DDBJ databases">
        <title>Algibacter marinivivus sp. nov., isolated from the surface of a marine red alga.</title>
        <authorList>
            <person name="Zhong X."/>
            <person name="Xu W."/>
            <person name="Zhang Y."/>
            <person name="Zhang Q."/>
            <person name="Du Z."/>
        </authorList>
    </citation>
    <scope>NUCLEOTIDE SEQUENCE [LARGE SCALE GENOMIC DNA]</scope>
    <source>
        <strain evidence="3 4">RU-4-M-4</strain>
    </source>
</reference>
<gene>
    <name evidence="2" type="ORF">F2B50_10265</name>
    <name evidence="3" type="ORF">FPF71_10265</name>
</gene>
<sequence>MLKQKKTLIALSLIPQILLVKLAANYPDVVERYYSTGLYPVISKIFRFTLGWMPFSFGDLLYTFAGIYMLRWFYKNRKRLRQDTKNYLIDIFAAVAFVYMAFHLFWGLNYYRLPLHKSLNLEHDYTTEQLAKVTKSLIEKANALHFEITKNDTLKAEIKLSKSAIFEMVPAGYDNLKKQFPDLNYSPTSLKKSIYSYPLTYMGFSGYLNPLTNEAQVDGLIPVFKFSTTSAHEVAHQLGFAAENEANFIAFMATTNHDNIYFKYSGYTFALRFCLNEIYRRDEALYEDIICSVNTGILKNYKEVRDFWEAHKNPVEPYFKSFYGNFLKANRQSKGMQSYNYVVALIVNYLENTPE</sequence>
<dbReference type="EMBL" id="VWRS01000006">
    <property type="protein sequence ID" value="KAA5824548.1"/>
    <property type="molecule type" value="Genomic_DNA"/>
</dbReference>
<keyword evidence="1" id="KW-0812">Transmembrane</keyword>
<reference evidence="2" key="3">
    <citation type="submission" date="2019-09" db="EMBL/GenBank/DDBJ databases">
        <authorList>
            <person name="Zhang D.-C."/>
        </authorList>
    </citation>
    <scope>NUCLEOTIDE SEQUENCE</scope>
    <source>
        <strain evidence="2">RU-4-M-4</strain>
    </source>
</reference>
<comment type="caution">
    <text evidence="2">The sequence shown here is derived from an EMBL/GenBank/DDBJ whole genome shotgun (WGS) entry which is preliminary data.</text>
</comment>
<accession>A0A5M7B8B7</accession>
<organism evidence="2 5">
    <name type="scientific">Algibacter amylolyticus</name>
    <dbReference type="NCBI Taxonomy" id="1608400"/>
    <lineage>
        <taxon>Bacteria</taxon>
        <taxon>Pseudomonadati</taxon>
        <taxon>Bacteroidota</taxon>
        <taxon>Flavobacteriia</taxon>
        <taxon>Flavobacteriales</taxon>
        <taxon>Flavobacteriaceae</taxon>
        <taxon>Algibacter</taxon>
    </lineage>
</organism>
<dbReference type="Proteomes" id="UP000315145">
    <property type="component" value="Unassembled WGS sequence"/>
</dbReference>